<evidence type="ECO:0000256" key="1">
    <source>
        <dbReference type="SAM" id="Phobius"/>
    </source>
</evidence>
<organism evidence="2 3">
    <name type="scientific">Salix udensis</name>
    <dbReference type="NCBI Taxonomy" id="889485"/>
    <lineage>
        <taxon>Eukaryota</taxon>
        <taxon>Viridiplantae</taxon>
        <taxon>Streptophyta</taxon>
        <taxon>Embryophyta</taxon>
        <taxon>Tracheophyta</taxon>
        <taxon>Spermatophyta</taxon>
        <taxon>Magnoliopsida</taxon>
        <taxon>eudicotyledons</taxon>
        <taxon>Gunneridae</taxon>
        <taxon>Pentapetalae</taxon>
        <taxon>rosids</taxon>
        <taxon>fabids</taxon>
        <taxon>Malpighiales</taxon>
        <taxon>Salicaceae</taxon>
        <taxon>Saliceae</taxon>
        <taxon>Salix</taxon>
    </lineage>
</organism>
<reference evidence="2 3" key="1">
    <citation type="journal article" date="2023" name="Int. J. Mol. Sci.">
        <title>De Novo Assembly and Annotation of 11 Diverse Shrub Willow (Salix) Genomes Reveals Novel Gene Organization in Sex-Linked Regions.</title>
        <authorList>
            <person name="Hyden B."/>
            <person name="Feng K."/>
            <person name="Yates T.B."/>
            <person name="Jawdy S."/>
            <person name="Cereghino C."/>
            <person name="Smart L.B."/>
            <person name="Muchero W."/>
        </authorList>
    </citation>
    <scope>NUCLEOTIDE SEQUENCE [LARGE SCALE GENOMIC DNA]</scope>
    <source>
        <tissue evidence="2">Shoot tip</tissue>
    </source>
</reference>
<comment type="caution">
    <text evidence="2">The sequence shown here is derived from an EMBL/GenBank/DDBJ whole genome shotgun (WGS) entry which is preliminary data.</text>
</comment>
<evidence type="ECO:0000313" key="3">
    <source>
        <dbReference type="Proteomes" id="UP001162972"/>
    </source>
</evidence>
<keyword evidence="1" id="KW-0472">Membrane</keyword>
<sequence>MAGQNSIRETVQRFYQIKETPSVEAEEPFILSRGQNPALIIPRENKSAAHVCEFNEKASSLDRLIIEFLSRLETGISIVRALLVFMATIAVTVFSWISHY</sequence>
<keyword evidence="1" id="KW-0812">Transmembrane</keyword>
<accession>A0AAD6P8Z5</accession>
<feature type="transmembrane region" description="Helical" evidence="1">
    <location>
        <begin position="78"/>
        <end position="97"/>
    </location>
</feature>
<name>A0AAD6P8Z5_9ROSI</name>
<evidence type="ECO:0000313" key="2">
    <source>
        <dbReference type="EMBL" id="KAJ6421542.1"/>
    </source>
</evidence>
<dbReference type="AlphaFoldDB" id="A0AAD6P8Z5"/>
<proteinExistence type="predicted"/>
<gene>
    <name evidence="2" type="ORF">OIU84_028838</name>
</gene>
<keyword evidence="3" id="KW-1185">Reference proteome</keyword>
<dbReference type="EMBL" id="JAPFFJ010000008">
    <property type="protein sequence ID" value="KAJ6421542.1"/>
    <property type="molecule type" value="Genomic_DNA"/>
</dbReference>
<keyword evidence="1" id="KW-1133">Transmembrane helix</keyword>
<dbReference type="Proteomes" id="UP001162972">
    <property type="component" value="Chromosome 17"/>
</dbReference>
<protein>
    <submittedName>
        <fullName evidence="2">Uncharacterized protein</fullName>
    </submittedName>
</protein>